<dbReference type="SUPFAM" id="SSF46785">
    <property type="entry name" value="Winged helix' DNA-binding domain"/>
    <property type="match status" value="1"/>
</dbReference>
<evidence type="ECO:0000313" key="1">
    <source>
        <dbReference type="EMBL" id="TWH69719.1"/>
    </source>
</evidence>
<dbReference type="EMBL" id="VLKE01000001">
    <property type="protein sequence ID" value="TWH69719.1"/>
    <property type="molecule type" value="Genomic_DNA"/>
</dbReference>
<dbReference type="Gene3D" id="1.10.10.10">
    <property type="entry name" value="Winged helix-like DNA-binding domain superfamily/Winged helix DNA-binding domain"/>
    <property type="match status" value="2"/>
</dbReference>
<dbReference type="InterPro" id="IPR036388">
    <property type="entry name" value="WH-like_DNA-bd_sf"/>
</dbReference>
<reference evidence="1 2" key="1">
    <citation type="submission" date="2019-07" db="EMBL/GenBank/DDBJ databases">
        <title>R&amp;d 2014.</title>
        <authorList>
            <person name="Klenk H.-P."/>
        </authorList>
    </citation>
    <scope>NUCLEOTIDE SEQUENCE [LARGE SCALE GENOMIC DNA]</scope>
    <source>
        <strain evidence="1 2">DSM 43868</strain>
    </source>
</reference>
<dbReference type="Proteomes" id="UP000319825">
    <property type="component" value="Unassembled WGS sequence"/>
</dbReference>
<protein>
    <submittedName>
        <fullName evidence="1">Uncharacterized protein</fullName>
    </submittedName>
</protein>
<dbReference type="RefSeq" id="WP_387229106.1">
    <property type="nucleotide sequence ID" value="NZ_JBIAZH010000089.1"/>
</dbReference>
<sequence>MWNALIDRMDGDGIITASEPDLAEATSTPQTTVHDRIGVLRDTGLLQRVQGGRGRVAARYGVSDPGQPRQAPVPAPPEGSQWVRDPGEARALFDQHAGHIATTTSQRRQLPKLWNALIDRMGADGIITASEPDLAEATSTPQSTVHRQIGALLRGSALLQLVRKGHGGVAARYGVSDPGQPRRNVSRD</sequence>
<proteinExistence type="predicted"/>
<comment type="caution">
    <text evidence="1">The sequence shown here is derived from an EMBL/GenBank/DDBJ whole genome shotgun (WGS) entry which is preliminary data.</text>
</comment>
<accession>A0A562IFB9</accession>
<name>A0A562IFB9_MICOL</name>
<dbReference type="AlphaFoldDB" id="A0A562IFB9"/>
<dbReference type="InterPro" id="IPR036390">
    <property type="entry name" value="WH_DNA-bd_sf"/>
</dbReference>
<keyword evidence="2" id="KW-1185">Reference proteome</keyword>
<evidence type="ECO:0000313" key="2">
    <source>
        <dbReference type="Proteomes" id="UP000319825"/>
    </source>
</evidence>
<organism evidence="1 2">
    <name type="scientific">Micromonospora olivasterospora</name>
    <dbReference type="NCBI Taxonomy" id="1880"/>
    <lineage>
        <taxon>Bacteria</taxon>
        <taxon>Bacillati</taxon>
        <taxon>Actinomycetota</taxon>
        <taxon>Actinomycetes</taxon>
        <taxon>Micromonosporales</taxon>
        <taxon>Micromonosporaceae</taxon>
        <taxon>Micromonospora</taxon>
    </lineage>
</organism>
<gene>
    <name evidence="1" type="ORF">JD77_04733</name>
</gene>